<evidence type="ECO:0000313" key="3">
    <source>
        <dbReference type="Proteomes" id="UP000177870"/>
    </source>
</evidence>
<accession>A0A1D8TKF6</accession>
<dbReference type="KEGG" id="mpro:BJP34_00395"/>
<protein>
    <recommendedName>
        <fullName evidence="4">PEP-CTERM sorting domain-containing protein</fullName>
    </recommendedName>
</protein>
<dbReference type="RefSeq" id="WP_070390616.1">
    <property type="nucleotide sequence ID" value="NZ_CP017599.1"/>
</dbReference>
<gene>
    <name evidence="2" type="ORF">BJP34_00395</name>
</gene>
<proteinExistence type="predicted"/>
<evidence type="ECO:0000256" key="1">
    <source>
        <dbReference type="SAM" id="SignalP"/>
    </source>
</evidence>
<name>A0A1D8TKF6_9CYAN</name>
<dbReference type="AlphaFoldDB" id="A0A1D8TKF6"/>
<reference evidence="3" key="1">
    <citation type="submission" date="2016-10" db="EMBL/GenBank/DDBJ databases">
        <title>Comparative genomics uncovers the prolific and rare metabolic potential of the cyanobacterial genus Moorea.</title>
        <authorList>
            <person name="Leao T."/>
            <person name="Castelao G."/>
            <person name="Korobeynikov A."/>
            <person name="Monroe E.A."/>
            <person name="Podell S."/>
            <person name="Glukhov E."/>
            <person name="Allen E."/>
            <person name="Gerwick W.H."/>
            <person name="Gerwick L."/>
        </authorList>
    </citation>
    <scope>NUCLEOTIDE SEQUENCE [LARGE SCALE GENOMIC DNA]</scope>
    <source>
        <strain evidence="3">PAL-8-15-08-1</strain>
    </source>
</reference>
<feature type="signal peptide" evidence="1">
    <location>
        <begin position="1"/>
        <end position="23"/>
    </location>
</feature>
<dbReference type="Proteomes" id="UP000177870">
    <property type="component" value="Chromosome"/>
</dbReference>
<evidence type="ECO:0000313" key="2">
    <source>
        <dbReference type="EMBL" id="AOW98093.1"/>
    </source>
</evidence>
<feature type="chain" id="PRO_5009438729" description="PEP-CTERM sorting domain-containing protein" evidence="1">
    <location>
        <begin position="24"/>
        <end position="279"/>
    </location>
</feature>
<evidence type="ECO:0008006" key="4">
    <source>
        <dbReference type="Google" id="ProtNLM"/>
    </source>
</evidence>
<organism evidence="2 3">
    <name type="scientific">Moorena producens PAL-8-15-08-1</name>
    <dbReference type="NCBI Taxonomy" id="1458985"/>
    <lineage>
        <taxon>Bacteria</taxon>
        <taxon>Bacillati</taxon>
        <taxon>Cyanobacteriota</taxon>
        <taxon>Cyanophyceae</taxon>
        <taxon>Coleofasciculales</taxon>
        <taxon>Coleofasciculaceae</taxon>
        <taxon>Moorena</taxon>
    </lineage>
</organism>
<dbReference type="EMBL" id="CP017599">
    <property type="protein sequence ID" value="AOW98093.1"/>
    <property type="molecule type" value="Genomic_DNA"/>
</dbReference>
<keyword evidence="1" id="KW-0732">Signal</keyword>
<sequence>MKMNKTIAKKLALFATVTSSVLAAAPSLAATFALSKGSFDLRNFSTDPLEVVTLAEADTFVISTGGDVIAEANAQSTFNPDSLDPLKRARNKSLSTAEGEGSNYRGVAESFAGLIGYNFFVDAGETFSFDFNGFLDLITLIDNPPAESASASGTVALELYHSDDLSTPIDFFALSGNLETLGDDDFLESAHSENVFADNDFTKLFGGTEEFALADVQGYYERTFETATYLTLVEAKTNKATVKAPESSNLLGLLFLGLLSIGYRLKTQNFTDKSKLLRD</sequence>